<evidence type="ECO:0000313" key="3">
    <source>
        <dbReference type="WBParaSite" id="ACAC_0001262401-mRNA-1"/>
    </source>
</evidence>
<dbReference type="AlphaFoldDB" id="A0A0K0DLW2"/>
<dbReference type="Proteomes" id="UP000035642">
    <property type="component" value="Unassembled WGS sequence"/>
</dbReference>
<proteinExistence type="predicted"/>
<accession>A0A0K0DLW2</accession>
<feature type="domain" description="DUF7808" evidence="1">
    <location>
        <begin position="30"/>
        <end position="68"/>
    </location>
</feature>
<reference evidence="3" key="2">
    <citation type="submission" date="2017-02" db="UniProtKB">
        <authorList>
            <consortium name="WormBaseParasite"/>
        </authorList>
    </citation>
    <scope>IDENTIFICATION</scope>
</reference>
<organism evidence="2 3">
    <name type="scientific">Angiostrongylus cantonensis</name>
    <name type="common">Rat lungworm</name>
    <dbReference type="NCBI Taxonomy" id="6313"/>
    <lineage>
        <taxon>Eukaryota</taxon>
        <taxon>Metazoa</taxon>
        <taxon>Ecdysozoa</taxon>
        <taxon>Nematoda</taxon>
        <taxon>Chromadorea</taxon>
        <taxon>Rhabditida</taxon>
        <taxon>Rhabditina</taxon>
        <taxon>Rhabditomorpha</taxon>
        <taxon>Strongyloidea</taxon>
        <taxon>Metastrongylidae</taxon>
        <taxon>Angiostrongylus</taxon>
    </lineage>
</organism>
<evidence type="ECO:0000259" key="1">
    <source>
        <dbReference type="Pfam" id="PF25096"/>
    </source>
</evidence>
<sequence>MTSEGTEASQIKCDYFASLISSTSFYYLVLRFYTYNTERVNDGWVLWRLGPCAHESVVLQVHCGFPDKE</sequence>
<dbReference type="WBParaSite" id="ACAC_0001262401-mRNA-1">
    <property type="protein sequence ID" value="ACAC_0001262401-mRNA-1"/>
    <property type="gene ID" value="ACAC_0001262401"/>
</dbReference>
<reference evidence="2" key="1">
    <citation type="submission" date="2012-09" db="EMBL/GenBank/DDBJ databases">
        <authorList>
            <person name="Martin A.A."/>
        </authorList>
    </citation>
    <scope>NUCLEOTIDE SEQUENCE</scope>
</reference>
<protein>
    <submittedName>
        <fullName evidence="3">Ovule protein</fullName>
    </submittedName>
</protein>
<name>A0A0K0DLW2_ANGCA</name>
<keyword evidence="2" id="KW-1185">Reference proteome</keyword>
<dbReference type="InterPro" id="IPR056710">
    <property type="entry name" value="DUF7808"/>
</dbReference>
<dbReference type="Pfam" id="PF25096">
    <property type="entry name" value="DUF7808"/>
    <property type="match status" value="1"/>
</dbReference>
<evidence type="ECO:0000313" key="2">
    <source>
        <dbReference type="Proteomes" id="UP000035642"/>
    </source>
</evidence>